<feature type="non-terminal residue" evidence="2">
    <location>
        <position position="1"/>
    </location>
</feature>
<feature type="compositionally biased region" description="Polar residues" evidence="1">
    <location>
        <begin position="1440"/>
        <end position="1450"/>
    </location>
</feature>
<feature type="region of interest" description="Disordered" evidence="1">
    <location>
        <begin position="1402"/>
        <end position="1499"/>
    </location>
</feature>
<feature type="region of interest" description="Disordered" evidence="1">
    <location>
        <begin position="1218"/>
        <end position="1295"/>
    </location>
</feature>
<feature type="compositionally biased region" description="Low complexity" evidence="1">
    <location>
        <begin position="361"/>
        <end position="388"/>
    </location>
</feature>
<feature type="compositionally biased region" description="Polar residues" evidence="1">
    <location>
        <begin position="1026"/>
        <end position="1052"/>
    </location>
</feature>
<feature type="compositionally biased region" description="Low complexity" evidence="1">
    <location>
        <begin position="402"/>
        <end position="411"/>
    </location>
</feature>
<dbReference type="EMBL" id="CAXKWB010017089">
    <property type="protein sequence ID" value="CAL4117914.1"/>
    <property type="molecule type" value="Genomic_DNA"/>
</dbReference>
<feature type="compositionally biased region" description="Low complexity" evidence="1">
    <location>
        <begin position="1470"/>
        <end position="1489"/>
    </location>
</feature>
<feature type="region of interest" description="Disordered" evidence="1">
    <location>
        <begin position="1026"/>
        <end position="1086"/>
    </location>
</feature>
<reference evidence="2 3" key="1">
    <citation type="submission" date="2024-05" db="EMBL/GenBank/DDBJ databases">
        <authorList>
            <person name="Wallberg A."/>
        </authorList>
    </citation>
    <scope>NUCLEOTIDE SEQUENCE [LARGE SCALE GENOMIC DNA]</scope>
</reference>
<feature type="compositionally biased region" description="Polar residues" evidence="1">
    <location>
        <begin position="109"/>
        <end position="142"/>
    </location>
</feature>
<feature type="compositionally biased region" description="Low complexity" evidence="1">
    <location>
        <begin position="1256"/>
        <end position="1269"/>
    </location>
</feature>
<feature type="compositionally biased region" description="Polar residues" evidence="1">
    <location>
        <begin position="465"/>
        <end position="482"/>
    </location>
</feature>
<evidence type="ECO:0000313" key="2">
    <source>
        <dbReference type="EMBL" id="CAL4117914.1"/>
    </source>
</evidence>
<evidence type="ECO:0000256" key="1">
    <source>
        <dbReference type="SAM" id="MobiDB-lite"/>
    </source>
</evidence>
<organism evidence="2 3">
    <name type="scientific">Meganyctiphanes norvegica</name>
    <name type="common">Northern krill</name>
    <name type="synonym">Thysanopoda norvegica</name>
    <dbReference type="NCBI Taxonomy" id="48144"/>
    <lineage>
        <taxon>Eukaryota</taxon>
        <taxon>Metazoa</taxon>
        <taxon>Ecdysozoa</taxon>
        <taxon>Arthropoda</taxon>
        <taxon>Crustacea</taxon>
        <taxon>Multicrustacea</taxon>
        <taxon>Malacostraca</taxon>
        <taxon>Eumalacostraca</taxon>
        <taxon>Eucarida</taxon>
        <taxon>Euphausiacea</taxon>
        <taxon>Euphausiidae</taxon>
        <taxon>Meganyctiphanes</taxon>
    </lineage>
</organism>
<feature type="region of interest" description="Disordered" evidence="1">
    <location>
        <begin position="1"/>
        <end position="166"/>
    </location>
</feature>
<feature type="compositionally biased region" description="Polar residues" evidence="1">
    <location>
        <begin position="1402"/>
        <end position="1419"/>
    </location>
</feature>
<feature type="region of interest" description="Disordered" evidence="1">
    <location>
        <begin position="184"/>
        <end position="389"/>
    </location>
</feature>
<sequence length="1499" mass="163208">RPRSGSASSGASVSPSRQCHSTPGYHPNRHNSPNRNCSLSHNNSSNGNEDSTDRNSPEHKQKWVSPGRFIYSPNINDVTRSSKLNRKNNPNTNNKSNKHNNRNNQSTSPNRSSSPVRLHNSITPFKTATVTPAPTNLSSKPRSLNRFGFGSTDKVKSGDSTDSVNSILSDAQPALSDSNSNLFEEEENANNLSGTGGNRKNKNKTAEQTDNSAKLHLPTPKSLRKSLNSCSNNNSISRPTSLANTPAHQKSENNRITAQTKQLPKPQVPTVKSVTPKTPQMNHSSRTTPCKNSYRSSTSSLNGTRNQQTDFGKSLRNTPRVSRDSKSSNQSANIEADSGLGSSSESDKIRGLESGDTDTLNSSETNSESQDSSDMWLKMNKNNGNKNNTVKRKSVNLELLQNSNSSSSLQSKTNPQIKKLSPSSSTKDKSDTTQITYSMARQKIAPYNRSNRFGYGSYSAEKKSSPSTPNGGSAPNSTSKIPGSSGLVKCRIAQLETTPSTSTKRTTSQSVLRRSNLKRPANRPTSLEKTPILVMPVVQKTVELSKPVCRKLEYCENGRADSSEDVMSKSLEKLSTNSDTVVSDMLIMDSVAIERKLLNEDKELHSLVNNRLSLDDSKLLPVRTVIADRKTDSENGIISCSEAEDELESVASEVTGQYEYSSVSGSSDQCLKYDDDSSQMDSMLTPLTPDCSVNKIETPQSESSFEILESLSESVDSSAEYTRYSTDTRDDTTTASLSIADQSTISYESQQSTVMENKITFSDSSLSNAQATITSIESLSASVTLIENSLVTNTEPVQSVVTLIKSMDAPMTIEPKESVNEICDRSSTSAESIMDRSMTSIESIDSQISKASSVLIKDTFNASMTVAPPSPPRIIRPPVPDKPKLINSPKKDIYLTQIVKLNDSCNDIIRNTNQIQQNKRELHSSTEMPDVNYDDLNNVEMMNTENIDRNRNTTDIISSLESQIIKSSQFSDAKEIILSCNEVIDKHINIKAREMIKVQNRSSEEAVTESQKSLHEIPKTVNLSDFASGKSMTDSTSSKPMSESVTGKSMTDSFAGKSMTDSFSGRSMTDSYNSGKCTPTTRGQSADMDQDFLIDDEIADQPGLMFYGGGGSSLTSSIFGDENLFDDLGSPSPALSHTATKPEDILRHPALEQLQNLENRSRTNSVCTNSSMGADDLMLDYDIDEGPKQTSGYEEEVLSPDANDIFHEWTAMMAEVSPLGHRPSSPSVERCVSRESNGGGGSSTASVNGSSGGSRSGSRARLTSTGSSSDITQGENARTRTILRPPRQGGLSESDLSLDRTAYHYMCQDVTAIKTMLLRLRRVLHNADTINPFQANIKNAMYLSLGSENSGNVTPTGDREPALNQVAQENIDLKRQVVLLQQQLEDRDRTIRLLQQQLQHQAANCQTATSPPTRCQNGSIGERTNAATQTERSFRPAMASGSSLSRTTSIDDGLGPTVSSECEFRGRSISAPSSQQRSARRAASQPPAQLETRDNSNAS</sequence>
<feature type="compositionally biased region" description="Polar residues" evidence="1">
    <location>
        <begin position="1059"/>
        <end position="1084"/>
    </location>
</feature>
<feature type="compositionally biased region" description="Low complexity" evidence="1">
    <location>
        <begin position="1"/>
        <end position="16"/>
    </location>
</feature>
<name>A0AAV2R8R5_MEGNR</name>
<feature type="compositionally biased region" description="Polar residues" evidence="1">
    <location>
        <begin position="30"/>
        <end position="49"/>
    </location>
</feature>
<dbReference type="Proteomes" id="UP001497623">
    <property type="component" value="Unassembled WGS sequence"/>
</dbReference>
<feature type="compositionally biased region" description="Polar residues" evidence="1">
    <location>
        <begin position="239"/>
        <end position="262"/>
    </location>
</feature>
<feature type="region of interest" description="Disordered" evidence="1">
    <location>
        <begin position="402"/>
        <end position="528"/>
    </location>
</feature>
<comment type="caution">
    <text evidence="2">The sequence shown here is derived from an EMBL/GenBank/DDBJ whole genome shotgun (WGS) entry which is preliminary data.</text>
</comment>
<accession>A0AAV2R8R5</accession>
<feature type="compositionally biased region" description="Low complexity" evidence="1">
    <location>
        <begin position="225"/>
        <end position="238"/>
    </location>
</feature>
<keyword evidence="3" id="KW-1185">Reference proteome</keyword>
<feature type="compositionally biased region" description="Low complexity" evidence="1">
    <location>
        <begin position="497"/>
        <end position="510"/>
    </location>
</feature>
<proteinExistence type="predicted"/>
<gene>
    <name evidence="2" type="ORF">MNOR_LOCUS21316</name>
</gene>
<feature type="compositionally biased region" description="Polar residues" evidence="1">
    <location>
        <begin position="270"/>
        <end position="320"/>
    </location>
</feature>
<protein>
    <submittedName>
        <fullName evidence="2">Uncharacterized protein</fullName>
    </submittedName>
</protein>
<feature type="compositionally biased region" description="Basic and acidic residues" evidence="1">
    <location>
        <begin position="51"/>
        <end position="61"/>
    </location>
</feature>
<evidence type="ECO:0000313" key="3">
    <source>
        <dbReference type="Proteomes" id="UP001497623"/>
    </source>
</evidence>